<accession>T0Y9F7</accession>
<dbReference type="InterPro" id="IPR015422">
    <property type="entry name" value="PyrdxlP-dep_Trfase_small"/>
</dbReference>
<dbReference type="InterPro" id="IPR015424">
    <property type="entry name" value="PyrdxlP-dep_Trfase"/>
</dbReference>
<organism evidence="2">
    <name type="scientific">mine drainage metagenome</name>
    <dbReference type="NCBI Taxonomy" id="410659"/>
    <lineage>
        <taxon>unclassified sequences</taxon>
        <taxon>metagenomes</taxon>
        <taxon>ecological metagenomes</taxon>
    </lineage>
</organism>
<comment type="caution">
    <text evidence="2">The sequence shown here is derived from an EMBL/GenBank/DDBJ whole genome shotgun (WGS) entry which is preliminary data.</text>
</comment>
<comment type="cofactor">
    <cofactor evidence="1">
        <name>pyridoxal 5'-phosphate</name>
        <dbReference type="ChEBI" id="CHEBI:597326"/>
    </cofactor>
</comment>
<feature type="non-terminal residue" evidence="2">
    <location>
        <position position="1"/>
    </location>
</feature>
<dbReference type="SUPFAM" id="SSF53383">
    <property type="entry name" value="PLP-dependent transferases"/>
    <property type="match status" value="1"/>
</dbReference>
<evidence type="ECO:0000313" key="2">
    <source>
        <dbReference type="EMBL" id="EQD28452.1"/>
    </source>
</evidence>
<dbReference type="PANTHER" id="PTHR43713">
    <property type="entry name" value="GLUTAMATE-1-SEMIALDEHYDE 2,1-AMINOMUTASE"/>
    <property type="match status" value="1"/>
</dbReference>
<dbReference type="AlphaFoldDB" id="T0Y9F7"/>
<dbReference type="EMBL" id="AUZZ01010870">
    <property type="protein sequence ID" value="EQD28452.1"/>
    <property type="molecule type" value="Genomic_DNA"/>
</dbReference>
<name>T0Y9F7_9ZZZZ</name>
<evidence type="ECO:0000256" key="1">
    <source>
        <dbReference type="ARBA" id="ARBA00001933"/>
    </source>
</evidence>
<sequence length="117" mass="12786">AARTPRTYRDLDAAGTALEGILRSEADRARVPVTIHRRGSMVGLFFTDRPVVDFDTARAGDRARYGRFFRAALRAGLYLPPSPMETIFASTVTRPEILEAQRVAFRRAFTAAAGGAG</sequence>
<reference evidence="2" key="1">
    <citation type="submission" date="2013-08" db="EMBL/GenBank/DDBJ databases">
        <authorList>
            <person name="Mendez C."/>
            <person name="Richter M."/>
            <person name="Ferrer M."/>
            <person name="Sanchez J."/>
        </authorList>
    </citation>
    <scope>NUCLEOTIDE SEQUENCE</scope>
</reference>
<proteinExistence type="predicted"/>
<gene>
    <name evidence="2" type="ORF">B2A_14938</name>
</gene>
<protein>
    <submittedName>
        <fullName evidence="2">Glutamate-1-semialdehyde-2,1-aminomutase</fullName>
    </submittedName>
</protein>
<dbReference type="PANTHER" id="PTHR43713:SF3">
    <property type="entry name" value="GLUTAMATE-1-SEMIALDEHYDE 2,1-AMINOMUTASE 1, CHLOROPLASTIC-RELATED"/>
    <property type="match status" value="1"/>
</dbReference>
<dbReference type="Gene3D" id="3.90.1150.10">
    <property type="entry name" value="Aspartate Aminotransferase, domain 1"/>
    <property type="match status" value="1"/>
</dbReference>
<reference evidence="2" key="2">
    <citation type="journal article" date="2014" name="ISME J.">
        <title>Microbial stratification in low pH oxic and suboxic macroscopic growths along an acid mine drainage.</title>
        <authorList>
            <person name="Mendez-Garcia C."/>
            <person name="Mesa V."/>
            <person name="Sprenger R.R."/>
            <person name="Richter M."/>
            <person name="Diez M.S."/>
            <person name="Solano J."/>
            <person name="Bargiela R."/>
            <person name="Golyshina O.V."/>
            <person name="Manteca A."/>
            <person name="Ramos J.L."/>
            <person name="Gallego J.R."/>
            <person name="Llorente I."/>
            <person name="Martins Dos Santos V.A."/>
            <person name="Jensen O.N."/>
            <person name="Pelaez A.I."/>
            <person name="Sanchez J."/>
            <person name="Ferrer M."/>
        </authorList>
    </citation>
    <scope>NUCLEOTIDE SEQUENCE</scope>
</reference>